<proteinExistence type="predicted"/>
<evidence type="ECO:0000313" key="2">
    <source>
        <dbReference type="Proteomes" id="UP000670947"/>
    </source>
</evidence>
<dbReference type="Proteomes" id="UP000670947">
    <property type="component" value="Unassembled WGS sequence"/>
</dbReference>
<dbReference type="EMBL" id="JAGGDJ010000001">
    <property type="protein sequence ID" value="MBO7742858.1"/>
    <property type="molecule type" value="Genomic_DNA"/>
</dbReference>
<sequence length="46" mass="5422">MRSEDQVKAKLHQLKRLQQSADSEAVRIQIEMLEWVLNQPTGSYHE</sequence>
<accession>A0ABS3W3H4</accession>
<dbReference type="RefSeq" id="WP_208845821.1">
    <property type="nucleotide sequence ID" value="NZ_JAGGDJ010000001.1"/>
</dbReference>
<organism evidence="1 2">
    <name type="scientific">Paenibacillus artemisiicola</name>
    <dbReference type="NCBI Taxonomy" id="1172618"/>
    <lineage>
        <taxon>Bacteria</taxon>
        <taxon>Bacillati</taxon>
        <taxon>Bacillota</taxon>
        <taxon>Bacilli</taxon>
        <taxon>Bacillales</taxon>
        <taxon>Paenibacillaceae</taxon>
        <taxon>Paenibacillus</taxon>
    </lineage>
</organism>
<protein>
    <submittedName>
        <fullName evidence="1">Uncharacterized protein</fullName>
    </submittedName>
</protein>
<gene>
    <name evidence="1" type="ORF">I8J29_01530</name>
</gene>
<name>A0ABS3W3H4_9BACL</name>
<keyword evidence="2" id="KW-1185">Reference proteome</keyword>
<comment type="caution">
    <text evidence="1">The sequence shown here is derived from an EMBL/GenBank/DDBJ whole genome shotgun (WGS) entry which is preliminary data.</text>
</comment>
<evidence type="ECO:0000313" key="1">
    <source>
        <dbReference type="EMBL" id="MBO7742858.1"/>
    </source>
</evidence>
<reference evidence="1 2" key="1">
    <citation type="submission" date="2021-03" db="EMBL/GenBank/DDBJ databases">
        <title>Paenibacillus artemisicola MWE-103 whole genome sequence.</title>
        <authorList>
            <person name="Ham Y.J."/>
        </authorList>
    </citation>
    <scope>NUCLEOTIDE SEQUENCE [LARGE SCALE GENOMIC DNA]</scope>
    <source>
        <strain evidence="1 2">MWE-103</strain>
    </source>
</reference>